<reference evidence="5 6" key="1">
    <citation type="submission" date="2019-02" db="EMBL/GenBank/DDBJ databases">
        <authorList>
            <person name="Slukin P."/>
            <person name="Fursova N."/>
            <person name="Ermolenko Z."/>
            <person name="Mayskaya N."/>
            <person name="Kislichkina A."/>
            <person name="Mukhina T."/>
            <person name="Sizova A."/>
            <person name="Bogun A."/>
        </authorList>
    </citation>
    <scope>NUCLEOTIDE SEQUENCE [LARGE SCALE GENOMIC DNA]</scope>
    <source>
        <strain evidence="6">SCPM-O-B-8431(U15)</strain>
    </source>
</reference>
<protein>
    <submittedName>
        <fullName evidence="5">TonB-dependent receptor</fullName>
    </submittedName>
</protein>
<comment type="caution">
    <text evidence="5">The sequence shown here is derived from an EMBL/GenBank/DDBJ whole genome shotgun (WGS) entry which is preliminary data.</text>
</comment>
<comment type="subcellular location">
    <subcellularLocation>
        <location evidence="1">Cell outer membrane</location>
    </subcellularLocation>
</comment>
<feature type="non-terminal residue" evidence="5">
    <location>
        <position position="84"/>
    </location>
</feature>
<name>A0A4Q4HRR9_ECOLX</name>
<organism evidence="5 6">
    <name type="scientific">Escherichia coli</name>
    <dbReference type="NCBI Taxonomy" id="562"/>
    <lineage>
        <taxon>Bacteria</taxon>
        <taxon>Pseudomonadati</taxon>
        <taxon>Pseudomonadota</taxon>
        <taxon>Gammaproteobacteria</taxon>
        <taxon>Enterobacterales</taxon>
        <taxon>Enterobacteriaceae</taxon>
        <taxon>Escherichia</taxon>
    </lineage>
</organism>
<keyword evidence="2" id="KW-0472">Membrane</keyword>
<dbReference type="InterPro" id="IPR036942">
    <property type="entry name" value="Beta-barrel_TonB_sf"/>
</dbReference>
<dbReference type="Pfam" id="PF00593">
    <property type="entry name" value="TonB_dep_Rec_b-barrel"/>
    <property type="match status" value="1"/>
</dbReference>
<sequence length="84" mass="9303">SSEGYLLYSKGNGCPKDITSGGCYLIGNKDLDPEISVNKEIGLEFTWEDYHASVTYFRNDYQNKIVAGDNVIGQTASGAYILKW</sequence>
<dbReference type="Proteomes" id="UP000291778">
    <property type="component" value="Unassembled WGS sequence"/>
</dbReference>
<gene>
    <name evidence="5" type="ORF">EWK56_27590</name>
</gene>
<evidence type="ECO:0000256" key="3">
    <source>
        <dbReference type="ARBA" id="ARBA00023237"/>
    </source>
</evidence>
<evidence type="ECO:0000313" key="5">
    <source>
        <dbReference type="EMBL" id="RYL71434.1"/>
    </source>
</evidence>
<accession>A0A4Q4HRR9</accession>
<dbReference type="Gene3D" id="2.40.170.20">
    <property type="entry name" value="TonB-dependent receptor, beta-barrel domain"/>
    <property type="match status" value="1"/>
</dbReference>
<evidence type="ECO:0000259" key="4">
    <source>
        <dbReference type="Pfam" id="PF00593"/>
    </source>
</evidence>
<keyword evidence="3" id="KW-0998">Cell outer membrane</keyword>
<dbReference type="EMBL" id="SERV01000150">
    <property type="protein sequence ID" value="RYL71434.1"/>
    <property type="molecule type" value="Genomic_DNA"/>
</dbReference>
<dbReference type="AlphaFoldDB" id="A0A4Q4HRR9"/>
<proteinExistence type="predicted"/>
<dbReference type="InterPro" id="IPR000531">
    <property type="entry name" value="Beta-barrel_TonB"/>
</dbReference>
<evidence type="ECO:0000256" key="1">
    <source>
        <dbReference type="ARBA" id="ARBA00004442"/>
    </source>
</evidence>
<evidence type="ECO:0000256" key="2">
    <source>
        <dbReference type="ARBA" id="ARBA00023136"/>
    </source>
</evidence>
<dbReference type="SUPFAM" id="SSF56935">
    <property type="entry name" value="Porins"/>
    <property type="match status" value="1"/>
</dbReference>
<feature type="domain" description="TonB-dependent receptor-like beta-barrel" evidence="4">
    <location>
        <begin position="19"/>
        <end position="76"/>
    </location>
</feature>
<dbReference type="RefSeq" id="WP_130091770.1">
    <property type="nucleotide sequence ID" value="NZ_JABXCP010000331.1"/>
</dbReference>
<evidence type="ECO:0000313" key="6">
    <source>
        <dbReference type="Proteomes" id="UP000291778"/>
    </source>
</evidence>
<keyword evidence="5" id="KW-0675">Receptor</keyword>
<feature type="non-terminal residue" evidence="5">
    <location>
        <position position="1"/>
    </location>
</feature>
<dbReference type="GO" id="GO:0009279">
    <property type="term" value="C:cell outer membrane"/>
    <property type="evidence" value="ECO:0007669"/>
    <property type="project" value="UniProtKB-SubCell"/>
</dbReference>